<keyword evidence="1" id="KW-0433">Leucine-rich repeat</keyword>
<protein>
    <submittedName>
        <fullName evidence="3">Leucine rich repeat protein</fullName>
    </submittedName>
</protein>
<proteinExistence type="predicted"/>
<keyword evidence="2" id="KW-0677">Repeat</keyword>
<dbReference type="Pfam" id="PF00560">
    <property type="entry name" value="LRR_1"/>
    <property type="match status" value="1"/>
</dbReference>
<accession>A0A481YYR9</accession>
<sequence>MQNTVEKLELLLNCTVQDWNSLQSINLNNSNITSLPPEVDRWTSATHISLYGNQLTSLPDAVSGWSSATCINLYGNQLTFLPDAVSGWSSATHIYLGGNRLTSLPDGVSGWSSATYIFLSNNQLSSLPDTVHAWISVTHIFLSGNPILFIDNNLCDKCVSVGGFRDLFFSLENKKKIQNRYACKIQKIYRRHNEKRNNAAVIIQRRYIDHFYRVHGPWYNKTLQAYLTFK</sequence>
<dbReference type="SUPFAM" id="SSF52058">
    <property type="entry name" value="L domain-like"/>
    <property type="match status" value="1"/>
</dbReference>
<name>A0A481YYR9_9VIRU</name>
<dbReference type="PANTHER" id="PTHR48051:SF1">
    <property type="entry name" value="RAS SUPPRESSOR PROTEIN 1"/>
    <property type="match status" value="1"/>
</dbReference>
<evidence type="ECO:0000256" key="2">
    <source>
        <dbReference type="ARBA" id="ARBA00022737"/>
    </source>
</evidence>
<evidence type="ECO:0000256" key="1">
    <source>
        <dbReference type="ARBA" id="ARBA00022614"/>
    </source>
</evidence>
<dbReference type="EMBL" id="MK500361">
    <property type="protein sequence ID" value="QBK87606.1"/>
    <property type="molecule type" value="Genomic_DNA"/>
</dbReference>
<dbReference type="Gene3D" id="3.80.10.10">
    <property type="entry name" value="Ribonuclease Inhibitor"/>
    <property type="match status" value="1"/>
</dbReference>
<dbReference type="Pfam" id="PF13855">
    <property type="entry name" value="LRR_8"/>
    <property type="match status" value="1"/>
</dbReference>
<dbReference type="InterPro" id="IPR001611">
    <property type="entry name" value="Leu-rich_rpt"/>
</dbReference>
<reference evidence="3" key="1">
    <citation type="journal article" date="2019" name="MBio">
        <title>Virus Genomes from Deep Sea Sediments Expand the Ocean Megavirome and Support Independent Origins of Viral Gigantism.</title>
        <authorList>
            <person name="Backstrom D."/>
            <person name="Yutin N."/>
            <person name="Jorgensen S.L."/>
            <person name="Dharamshi J."/>
            <person name="Homa F."/>
            <person name="Zaremba-Niedwiedzka K."/>
            <person name="Spang A."/>
            <person name="Wolf Y.I."/>
            <person name="Koonin E.V."/>
            <person name="Ettema T.J."/>
        </authorList>
    </citation>
    <scope>NUCLEOTIDE SEQUENCE</scope>
</reference>
<organism evidence="3">
    <name type="scientific">Marseillevirus LCMAC201</name>
    <dbReference type="NCBI Taxonomy" id="2506605"/>
    <lineage>
        <taxon>Viruses</taxon>
        <taxon>Varidnaviria</taxon>
        <taxon>Bamfordvirae</taxon>
        <taxon>Nucleocytoviricota</taxon>
        <taxon>Megaviricetes</taxon>
        <taxon>Pimascovirales</taxon>
        <taxon>Pimascovirales incertae sedis</taxon>
        <taxon>Marseilleviridae</taxon>
    </lineage>
</organism>
<evidence type="ECO:0000313" key="3">
    <source>
        <dbReference type="EMBL" id="QBK87606.1"/>
    </source>
</evidence>
<dbReference type="InterPro" id="IPR050216">
    <property type="entry name" value="LRR_domain-containing"/>
</dbReference>
<gene>
    <name evidence="3" type="ORF">LCMAC201_05190</name>
</gene>
<dbReference type="PANTHER" id="PTHR48051">
    <property type="match status" value="1"/>
</dbReference>
<dbReference type="InterPro" id="IPR032675">
    <property type="entry name" value="LRR_dom_sf"/>
</dbReference>